<dbReference type="SUPFAM" id="SSF52047">
    <property type="entry name" value="RNI-like"/>
    <property type="match status" value="1"/>
</dbReference>
<dbReference type="AlphaFoldDB" id="A0A3B4ZKY1"/>
<dbReference type="InterPro" id="IPR032675">
    <property type="entry name" value="LRR_dom_sf"/>
</dbReference>
<organism evidence="3">
    <name type="scientific">Stegastes partitus</name>
    <name type="common">bicolor damselfish</name>
    <dbReference type="NCBI Taxonomy" id="144197"/>
    <lineage>
        <taxon>Eukaryota</taxon>
        <taxon>Metazoa</taxon>
        <taxon>Chordata</taxon>
        <taxon>Craniata</taxon>
        <taxon>Vertebrata</taxon>
        <taxon>Euteleostomi</taxon>
        <taxon>Actinopterygii</taxon>
        <taxon>Neopterygii</taxon>
        <taxon>Teleostei</taxon>
        <taxon>Neoteleostei</taxon>
        <taxon>Acanthomorphata</taxon>
        <taxon>Ovalentaria</taxon>
        <taxon>Pomacentridae</taxon>
        <taxon>Stegastes</taxon>
    </lineage>
</organism>
<keyword evidence="1" id="KW-0433">Leucine-rich repeat</keyword>
<evidence type="ECO:0000256" key="1">
    <source>
        <dbReference type="ARBA" id="ARBA00022614"/>
    </source>
</evidence>
<dbReference type="Ensembl" id="ENSSPAT00000007105.1">
    <property type="protein sequence ID" value="ENSSPAP00000006964.1"/>
    <property type="gene ID" value="ENSSPAG00000005365.1"/>
</dbReference>
<dbReference type="SMART" id="SM00368">
    <property type="entry name" value="LRR_RI"/>
    <property type="match status" value="2"/>
</dbReference>
<proteinExistence type="predicted"/>
<sequence length="80" mass="8734">QQSPVCVLFCACRLSNCQIAEDGCAALASALSSNPSHLRKLDLRYNHPGESGEKLLSAALKDPNNSLETLRYRQTDALRC</sequence>
<dbReference type="GeneTree" id="ENSGT00990000203737"/>
<evidence type="ECO:0000313" key="3">
    <source>
        <dbReference type="Ensembl" id="ENSSPAP00000006964.1"/>
    </source>
</evidence>
<evidence type="ECO:0000256" key="2">
    <source>
        <dbReference type="ARBA" id="ARBA00022737"/>
    </source>
</evidence>
<dbReference type="InterPro" id="IPR051261">
    <property type="entry name" value="NLR"/>
</dbReference>
<reference evidence="3" key="1">
    <citation type="submission" date="2023-09" db="UniProtKB">
        <authorList>
            <consortium name="Ensembl"/>
        </authorList>
    </citation>
    <scope>IDENTIFICATION</scope>
</reference>
<protein>
    <submittedName>
        <fullName evidence="3">Uncharacterized protein</fullName>
    </submittedName>
</protein>
<keyword evidence="2" id="KW-0677">Repeat</keyword>
<dbReference type="PANTHER" id="PTHR24106">
    <property type="entry name" value="NACHT, LRR AND CARD DOMAINS-CONTAINING"/>
    <property type="match status" value="1"/>
</dbReference>
<dbReference type="Gene3D" id="3.80.10.10">
    <property type="entry name" value="Ribonuclease Inhibitor"/>
    <property type="match status" value="1"/>
</dbReference>
<accession>A0A3B4ZKY1</accession>
<name>A0A3B4ZKY1_9TELE</name>